<keyword evidence="5" id="KW-1185">Reference proteome</keyword>
<name>A0AAV7LB89_PLEWA</name>
<feature type="region of interest" description="Disordered" evidence="3">
    <location>
        <begin position="544"/>
        <end position="577"/>
    </location>
</feature>
<evidence type="ECO:0008006" key="6">
    <source>
        <dbReference type="Google" id="ProtNLM"/>
    </source>
</evidence>
<feature type="coiled-coil region" evidence="2">
    <location>
        <begin position="499"/>
        <end position="533"/>
    </location>
</feature>
<dbReference type="FunFam" id="1.20.5.490:FF:000002">
    <property type="entry name" value="TSC22 domain family, member 1"/>
    <property type="match status" value="1"/>
</dbReference>
<dbReference type="PANTHER" id="PTHR46894">
    <property type="entry name" value="TSC22 DOMAIN FAMILY PROTEIN 2"/>
    <property type="match status" value="1"/>
</dbReference>
<evidence type="ECO:0000256" key="1">
    <source>
        <dbReference type="ARBA" id="ARBA00007908"/>
    </source>
</evidence>
<dbReference type="EMBL" id="JANPWB010000015">
    <property type="protein sequence ID" value="KAJ1088267.1"/>
    <property type="molecule type" value="Genomic_DNA"/>
</dbReference>
<feature type="compositionally biased region" description="Acidic residues" evidence="3">
    <location>
        <begin position="28"/>
        <end position="37"/>
    </location>
</feature>
<dbReference type="Proteomes" id="UP001066276">
    <property type="component" value="Chromosome 11"/>
</dbReference>
<proteinExistence type="inferred from homology"/>
<dbReference type="PANTHER" id="PTHR46894:SF1">
    <property type="entry name" value="TSC22 DOMAIN FAMILY PROTEIN 2"/>
    <property type="match status" value="1"/>
</dbReference>
<gene>
    <name evidence="4" type="ORF">NDU88_001425</name>
</gene>
<evidence type="ECO:0000256" key="3">
    <source>
        <dbReference type="SAM" id="MobiDB-lite"/>
    </source>
</evidence>
<evidence type="ECO:0000313" key="5">
    <source>
        <dbReference type="Proteomes" id="UP001066276"/>
    </source>
</evidence>
<dbReference type="CDD" id="cd21939">
    <property type="entry name" value="ZIP_TSC22D2"/>
    <property type="match status" value="1"/>
</dbReference>
<dbReference type="Gene3D" id="1.20.5.490">
    <property type="entry name" value="Single helix bin"/>
    <property type="match status" value="1"/>
</dbReference>
<dbReference type="InterPro" id="IPR047862">
    <property type="entry name" value="TSC22/BUN_CS"/>
</dbReference>
<evidence type="ECO:0000313" key="4">
    <source>
        <dbReference type="EMBL" id="KAJ1088267.1"/>
    </source>
</evidence>
<organism evidence="4 5">
    <name type="scientific">Pleurodeles waltl</name>
    <name type="common">Iberian ribbed newt</name>
    <dbReference type="NCBI Taxonomy" id="8319"/>
    <lineage>
        <taxon>Eukaryota</taxon>
        <taxon>Metazoa</taxon>
        <taxon>Chordata</taxon>
        <taxon>Craniata</taxon>
        <taxon>Vertebrata</taxon>
        <taxon>Euteleostomi</taxon>
        <taxon>Amphibia</taxon>
        <taxon>Batrachia</taxon>
        <taxon>Caudata</taxon>
        <taxon>Salamandroidea</taxon>
        <taxon>Salamandridae</taxon>
        <taxon>Pleurodelinae</taxon>
        <taxon>Pleurodeles</taxon>
    </lineage>
</organism>
<feature type="compositionally biased region" description="Basic residues" evidence="3">
    <location>
        <begin position="1"/>
        <end position="10"/>
    </location>
</feature>
<protein>
    <recommendedName>
        <fullName evidence="6">TSC22 domain family protein 2</fullName>
    </recommendedName>
</protein>
<dbReference type="SUPFAM" id="SSF58026">
    <property type="entry name" value="Delta-sleep-inducing peptide immunoreactive peptide"/>
    <property type="match status" value="1"/>
</dbReference>
<comment type="similarity">
    <text evidence="1">Belongs to the TSC-22/Dip/Bun family.</text>
</comment>
<reference evidence="4" key="1">
    <citation type="journal article" date="2022" name="bioRxiv">
        <title>Sequencing and chromosome-scale assembly of the giantPleurodeles waltlgenome.</title>
        <authorList>
            <person name="Brown T."/>
            <person name="Elewa A."/>
            <person name="Iarovenko S."/>
            <person name="Subramanian E."/>
            <person name="Araus A.J."/>
            <person name="Petzold A."/>
            <person name="Susuki M."/>
            <person name="Suzuki K.-i.T."/>
            <person name="Hayashi T."/>
            <person name="Toyoda A."/>
            <person name="Oliveira C."/>
            <person name="Osipova E."/>
            <person name="Leigh N.D."/>
            <person name="Simon A."/>
            <person name="Yun M.H."/>
        </authorList>
    </citation>
    <scope>NUCLEOTIDE SEQUENCE</scope>
    <source>
        <strain evidence="4">20211129_DDA</strain>
        <tissue evidence="4">Liver</tissue>
    </source>
</reference>
<dbReference type="GO" id="GO:0006357">
    <property type="term" value="P:regulation of transcription by RNA polymerase II"/>
    <property type="evidence" value="ECO:0007669"/>
    <property type="project" value="InterPro"/>
</dbReference>
<keyword evidence="2" id="KW-0175">Coiled coil</keyword>
<dbReference type="InterPro" id="IPR000580">
    <property type="entry name" value="TSC22/Bun"/>
</dbReference>
<feature type="region of interest" description="Disordered" evidence="3">
    <location>
        <begin position="236"/>
        <end position="255"/>
    </location>
</feature>
<sequence length="577" mass="61258">MSKMPAKKKSCFQITSVTTAQATSSITEDTESLDGDPDDPRTGDVSSEVFDVSRAADGGPEEGEEPRPTGRSSSEETLNNVGSPSTTAHSHPLPAPPTSSRFRVIKLDHGSGEPYRRGRWTCLEYYERETDSIRHGPAAETATDRDSGLGISHAGPSFDLPADSSGPHTLQTERVGQAAQQHFLVGQQPQVSGQNGTQMSQPSPFVYLQSTITPGHGLPSHPPSQTEHVHNRTVHPQQGPVQQATSNAPASAAASLPMGQVNHSPVCAQASDTAVQGSRHGVQSHPAVIPQEGSVVQPGVPPAGLVQQKPVTQQQLGGGVSSGQHTTTATVNNVPGGAPATSVPVMPTCAPPVTMPNASIIVVQSQQSGQTTVTRSASLVHPLGLPEHHVHSNHQQSNHGPLQTQSFAHIDDRRKSEPLPQPPQSLIAEHKPFTKAPMLDTLANPLHLPVTTPMNTIARSVFGISIPVDGDEDSTSNASVVAIDNKIEQAMDLVKSHLMYAVREEVEVLKEQIKELIERNSTLERENALLKSLTNNDNLAQLSTQPANLSSTSQQKTVIAQTPQMIQPPQQPNVSSA</sequence>
<feature type="region of interest" description="Disordered" evidence="3">
    <location>
        <begin position="134"/>
        <end position="175"/>
    </location>
</feature>
<dbReference type="InterPro" id="IPR053049">
    <property type="entry name" value="TSC22_domain_protein_2"/>
</dbReference>
<feature type="compositionally biased region" description="Low complexity" evidence="3">
    <location>
        <begin position="244"/>
        <end position="255"/>
    </location>
</feature>
<feature type="compositionally biased region" description="Polar residues" evidence="3">
    <location>
        <begin position="12"/>
        <end position="27"/>
    </location>
</feature>
<feature type="compositionally biased region" description="Polar residues" evidence="3">
    <location>
        <begin position="75"/>
        <end position="89"/>
    </location>
</feature>
<feature type="compositionally biased region" description="Polar residues" evidence="3">
    <location>
        <begin position="166"/>
        <end position="175"/>
    </location>
</feature>
<dbReference type="PROSITE" id="PS01289">
    <property type="entry name" value="TSC22"/>
    <property type="match status" value="1"/>
</dbReference>
<dbReference type="Pfam" id="PF01166">
    <property type="entry name" value="TSC22"/>
    <property type="match status" value="1"/>
</dbReference>
<accession>A0AAV7LB89</accession>
<comment type="caution">
    <text evidence="4">The sequence shown here is derived from an EMBL/GenBank/DDBJ whole genome shotgun (WGS) entry which is preliminary data.</text>
</comment>
<dbReference type="AlphaFoldDB" id="A0AAV7LB89"/>
<evidence type="ECO:0000256" key="2">
    <source>
        <dbReference type="SAM" id="Coils"/>
    </source>
</evidence>
<feature type="compositionally biased region" description="Polar residues" evidence="3">
    <location>
        <begin position="544"/>
        <end position="560"/>
    </location>
</feature>
<feature type="region of interest" description="Disordered" evidence="3">
    <location>
        <begin position="1"/>
        <end position="101"/>
    </location>
</feature>